<feature type="domain" description="DUF7840" evidence="4">
    <location>
        <begin position="413"/>
        <end position="635"/>
    </location>
</feature>
<protein>
    <recommendedName>
        <fullName evidence="9">DUF4105 domain-containing protein</fullName>
    </recommendedName>
</protein>
<keyword evidence="8" id="KW-1185">Reference proteome</keyword>
<proteinExistence type="predicted"/>
<feature type="domain" description="DUF7843" evidence="6">
    <location>
        <begin position="39"/>
        <end position="118"/>
    </location>
</feature>
<dbReference type="RefSeq" id="WP_253480620.1">
    <property type="nucleotide sequence ID" value="NZ_JALJXV010000008.1"/>
</dbReference>
<dbReference type="InterPro" id="IPR025178">
    <property type="entry name" value="Lnb_N"/>
</dbReference>
<evidence type="ECO:0000256" key="1">
    <source>
        <dbReference type="SAM" id="MobiDB-lite"/>
    </source>
</evidence>
<reference evidence="7" key="1">
    <citation type="submission" date="2022-03" db="EMBL/GenBank/DDBJ databases">
        <title>Genomic Encyclopedia of Type Strains, Phase III (KMG-III): the genomes of soil and plant-associated and newly described type strains.</title>
        <authorList>
            <person name="Whitman W."/>
        </authorList>
    </citation>
    <scope>NUCLEOTIDE SEQUENCE</scope>
    <source>
        <strain evidence="7">ANL 6-2</strain>
    </source>
</reference>
<dbReference type="Proteomes" id="UP001205843">
    <property type="component" value="Unassembled WGS sequence"/>
</dbReference>
<sequence>MTWRLLTPVGLLLLVLAAISGTAGATPLETLQIQAREARLSQTREWQDLLHYRERRFLPGRRSATRTTAFFNAEAGWRDPQAELDATLAAFFLPLDAVEEGAQHPQCRFPARFRWLEDRLDWDGNALPQPVCEQYEAWRDAINPHRVTLIFAAAYLNNPASMFGHTLLRLDQEQEPGSSRLLSYVINHAAATDESSGFVFAVRGLTGGYPGLFSIMPYYEKVREYNALENRDLWEYELDLTPEEVERLLMHTWELQGVAFPYFFLYQNCSYRLLGLLDVARPGMALSDRFNWYAIPTDTVRVVLEEEGLFAEVVYRPAERTVLEQRLARLDAEAQDRTLGLAQSRLEAGDAPLDTLDEVALAELVETAYGYLHFQHSRGQTDADERERMRELLLVRSQLARRTEPVDVETPAVRPDEGHGTLRMGLGGGRRGDGNFVGLHWRPAYHDFLDPPAGYIPGAHIAYGDLELRYDMERDRPLLERLMFVDIESIAPRDQFFRNWSWRIRGGFEQRLRPAARRSLMGGVAGGGGYAWQPWSAPVSAMAGVEVDAWASERLPDKARAGAGPRLDLFLGGERLRWRATAIGQAYTDTSSSAWRLDLAQSTTLGEQASLRLGVSREQDFDSTETSLRMTLYGYF</sequence>
<keyword evidence="2" id="KW-0732">Signal</keyword>
<evidence type="ECO:0008006" key="9">
    <source>
        <dbReference type="Google" id="ProtNLM"/>
    </source>
</evidence>
<evidence type="ECO:0000259" key="4">
    <source>
        <dbReference type="Pfam" id="PF25222"/>
    </source>
</evidence>
<evidence type="ECO:0000256" key="2">
    <source>
        <dbReference type="SAM" id="SignalP"/>
    </source>
</evidence>
<dbReference type="Pfam" id="PF25222">
    <property type="entry name" value="DUF7840"/>
    <property type="match status" value="1"/>
</dbReference>
<dbReference type="InterPro" id="IPR057162">
    <property type="entry name" value="DUF7840"/>
</dbReference>
<gene>
    <name evidence="7" type="ORF">J2T57_003196</name>
</gene>
<feature type="region of interest" description="Disordered" evidence="1">
    <location>
        <begin position="405"/>
        <end position="427"/>
    </location>
</feature>
<comment type="caution">
    <text evidence="7">The sequence shown here is derived from an EMBL/GenBank/DDBJ whole genome shotgun (WGS) entry which is preliminary data.</text>
</comment>
<dbReference type="InterPro" id="IPR057165">
    <property type="entry name" value="DUF7843"/>
</dbReference>
<dbReference type="Pfam" id="PF25225">
    <property type="entry name" value="DUF7843"/>
    <property type="match status" value="1"/>
</dbReference>
<feature type="domain" description="Lnb N-terminal periplasmic" evidence="3">
    <location>
        <begin position="135"/>
        <end position="305"/>
    </location>
</feature>
<organism evidence="7 8">
    <name type="scientific">Natronocella acetinitrilica</name>
    <dbReference type="NCBI Taxonomy" id="414046"/>
    <lineage>
        <taxon>Bacteria</taxon>
        <taxon>Pseudomonadati</taxon>
        <taxon>Pseudomonadota</taxon>
        <taxon>Gammaproteobacteria</taxon>
        <taxon>Chromatiales</taxon>
        <taxon>Ectothiorhodospiraceae</taxon>
        <taxon>Natronocella</taxon>
    </lineage>
</organism>
<evidence type="ECO:0000259" key="6">
    <source>
        <dbReference type="Pfam" id="PF25225"/>
    </source>
</evidence>
<dbReference type="Pfam" id="PF13387">
    <property type="entry name" value="Lnb_N"/>
    <property type="match status" value="1"/>
</dbReference>
<dbReference type="Pfam" id="PF25224">
    <property type="entry name" value="DUF7842"/>
    <property type="match status" value="1"/>
</dbReference>
<name>A0AAE3G601_9GAMM</name>
<evidence type="ECO:0000313" key="8">
    <source>
        <dbReference type="Proteomes" id="UP001205843"/>
    </source>
</evidence>
<feature type="chain" id="PRO_5042203168" description="DUF4105 domain-containing protein" evidence="2">
    <location>
        <begin position="26"/>
        <end position="636"/>
    </location>
</feature>
<dbReference type="AlphaFoldDB" id="A0AAE3G601"/>
<feature type="signal peptide" evidence="2">
    <location>
        <begin position="1"/>
        <end position="25"/>
    </location>
</feature>
<accession>A0AAE3G601</accession>
<evidence type="ECO:0000259" key="5">
    <source>
        <dbReference type="Pfam" id="PF25224"/>
    </source>
</evidence>
<feature type="domain" description="DUF7842" evidence="5">
    <location>
        <begin position="313"/>
        <end position="400"/>
    </location>
</feature>
<dbReference type="EMBL" id="JALJXV010000008">
    <property type="protein sequence ID" value="MCP1676037.1"/>
    <property type="molecule type" value="Genomic_DNA"/>
</dbReference>
<evidence type="ECO:0000313" key="7">
    <source>
        <dbReference type="EMBL" id="MCP1676037.1"/>
    </source>
</evidence>
<evidence type="ECO:0000259" key="3">
    <source>
        <dbReference type="Pfam" id="PF13387"/>
    </source>
</evidence>
<dbReference type="InterPro" id="IPR057164">
    <property type="entry name" value="DUF7842"/>
</dbReference>